<protein>
    <submittedName>
        <fullName evidence="1">YggT family protein</fullName>
    </submittedName>
</protein>
<proteinExistence type="predicted"/>
<keyword evidence="2" id="KW-1185">Reference proteome</keyword>
<dbReference type="Proteomes" id="UP000004277">
    <property type="component" value="Unassembled WGS sequence"/>
</dbReference>
<comment type="caution">
    <text evidence="1">The sequence shown here is derived from an EMBL/GenBank/DDBJ whole genome shotgun (WGS) entry which is preliminary data.</text>
</comment>
<gene>
    <name evidence="1" type="ORF">MW7_010020</name>
</gene>
<sequence>MLNEIGRFLVDLLLTLFGAALLLRAWSQAVRLPPGNPLSRALFQITDWLVLPLRKVIPGAGGIDWASLVGAWLAALCYLGMVLLLAGTSPALLIPTGLLTALLVVLKWAVSLVMWMTLLMALLSWINPHSPVMGFLQALLAPLLNPLRKFIPLVGGLDLSPLALFIFAQIGLIIITRSGGMLFGL</sequence>
<evidence type="ECO:0000313" key="1">
    <source>
        <dbReference type="EMBL" id="TMS57806.1"/>
    </source>
</evidence>
<reference evidence="1" key="1">
    <citation type="submission" date="2019-05" db="EMBL/GenBank/DDBJ databases">
        <title>Revised genome assembly of Burkholderiaceae (previously Ralstonia) sp. PBA.</title>
        <authorList>
            <person name="Gan H.M."/>
        </authorList>
    </citation>
    <scope>NUCLEOTIDE SEQUENCE</scope>
    <source>
        <strain evidence="1">PBA</strain>
    </source>
</reference>
<dbReference type="EMBL" id="AKCV02000017">
    <property type="protein sequence ID" value="TMS57806.1"/>
    <property type="molecule type" value="Genomic_DNA"/>
</dbReference>
<accession>A0ACD3SNJ5</accession>
<organism evidence="1 2">
    <name type="scientific">Imbroritus primus</name>
    <dbReference type="NCBI Taxonomy" id="3058603"/>
    <lineage>
        <taxon>Bacteria</taxon>
        <taxon>Pseudomonadati</taxon>
        <taxon>Pseudomonadota</taxon>
        <taxon>Betaproteobacteria</taxon>
        <taxon>Burkholderiales</taxon>
        <taxon>Burkholderiaceae</taxon>
        <taxon>Imbroritus</taxon>
    </lineage>
</organism>
<name>A0ACD3SNJ5_9BURK</name>
<evidence type="ECO:0000313" key="2">
    <source>
        <dbReference type="Proteomes" id="UP000004277"/>
    </source>
</evidence>